<feature type="domain" description="TY-Chap N-terminal" evidence="1">
    <location>
        <begin position="13"/>
        <end position="128"/>
    </location>
</feature>
<dbReference type="Proteomes" id="UP000271469">
    <property type="component" value="Chromosome"/>
</dbReference>
<dbReference type="Pfam" id="PF22552">
    <property type="entry name" value="TY-Chap3"/>
    <property type="match status" value="1"/>
</dbReference>
<dbReference type="InterPro" id="IPR054342">
    <property type="entry name" value="TY-Chap_C"/>
</dbReference>
<sequence length="413" mass="45776">MSSNLFEPSSDGSWEGYAARLAGRLTRLQRNEFVEIARTDTGTFRSLMEFRVTGSGRVRCSIGGQAFPIADVATIRERREALEELGWRYLPRKWVYVRDVGRSALDDLTALVTRTLRETCGISQPSQLTTHDPFLPADEPPVDVPNERPPRPLAAVTGVNAPTDAESDNEPPTTEIGIIPCCADGLLDLAYTVVSTDLQRDVAVVDGLIELPHIDFAPSRIFVTDEGLKLVFTTTLTHRLIDPALLGRFIIEHSAVWQDISFTVNHDHVYAQRVVDCAVFHPRIVSSALTDWRHFLNEAGPSMIRQLNPGPPGSHDCNHNGLPVGLQTLVEMHLADPLTPDRIVHLTNGKVERLREYLAAAETTAADWHASASTDRPGQPDDEIELYDNMFRLFDAMSGLLRQAIELASRSES</sequence>
<evidence type="ECO:0000313" key="3">
    <source>
        <dbReference type="EMBL" id="AZG47133.1"/>
    </source>
</evidence>
<dbReference type="OrthoDB" id="4373506at2"/>
<accession>A0A3G8JQC8</accession>
<protein>
    <submittedName>
        <fullName evidence="3">Uncharacterized protein</fullName>
    </submittedName>
</protein>
<dbReference type="Pfam" id="PF22554">
    <property type="entry name" value="Chap-C"/>
    <property type="match status" value="1"/>
</dbReference>
<proteinExistence type="predicted"/>
<keyword evidence="4" id="KW-1185">Reference proteome</keyword>
<evidence type="ECO:0000259" key="1">
    <source>
        <dbReference type="Pfam" id="PF22552"/>
    </source>
</evidence>
<dbReference type="EMBL" id="CP033972">
    <property type="protein sequence ID" value="AZG47133.1"/>
    <property type="molecule type" value="Genomic_DNA"/>
</dbReference>
<organism evidence="3 4">
    <name type="scientific">Gordonia insulae</name>
    <dbReference type="NCBI Taxonomy" id="2420509"/>
    <lineage>
        <taxon>Bacteria</taxon>
        <taxon>Bacillati</taxon>
        <taxon>Actinomycetota</taxon>
        <taxon>Actinomycetes</taxon>
        <taxon>Mycobacteriales</taxon>
        <taxon>Gordoniaceae</taxon>
        <taxon>Gordonia</taxon>
    </lineage>
</organism>
<dbReference type="InterPro" id="IPR054344">
    <property type="entry name" value="TY-Chap_N"/>
</dbReference>
<name>A0A3G8JQC8_9ACTN</name>
<evidence type="ECO:0000313" key="4">
    <source>
        <dbReference type="Proteomes" id="UP000271469"/>
    </source>
</evidence>
<dbReference type="RefSeq" id="WP_124709544.1">
    <property type="nucleotide sequence ID" value="NZ_CP033972.1"/>
</dbReference>
<reference evidence="3 4" key="1">
    <citation type="submission" date="2018-11" db="EMBL/GenBank/DDBJ databases">
        <title>Gordonia insulae sp. nov., isolated from an island soil.</title>
        <authorList>
            <person name="Kim Y.S."/>
            <person name="Kim S.B."/>
        </authorList>
    </citation>
    <scope>NUCLEOTIDE SEQUENCE [LARGE SCALE GENOMIC DNA]</scope>
    <source>
        <strain evidence="3 4">MMS17-SY073</strain>
    </source>
</reference>
<evidence type="ECO:0000259" key="2">
    <source>
        <dbReference type="Pfam" id="PF22554"/>
    </source>
</evidence>
<gene>
    <name evidence="3" type="ORF">D7316_03741</name>
</gene>
<dbReference type="KEGG" id="gom:D7316_03741"/>
<feature type="domain" description="TY-Chap C-terminal" evidence="2">
    <location>
        <begin position="321"/>
        <end position="407"/>
    </location>
</feature>
<dbReference type="AlphaFoldDB" id="A0A3G8JQC8"/>